<comment type="similarity">
    <text evidence="3">Belongs to the peptidase C54 family.</text>
</comment>
<evidence type="ECO:0000256" key="7">
    <source>
        <dbReference type="ARBA" id="ARBA00022801"/>
    </source>
</evidence>
<evidence type="ECO:0000313" key="16">
    <source>
        <dbReference type="Proteomes" id="UP000094043"/>
    </source>
</evidence>
<dbReference type="GO" id="GO:0000407">
    <property type="term" value="C:phagophore assembly site"/>
    <property type="evidence" value="ECO:0007669"/>
    <property type="project" value="UniProtKB-SubCell"/>
</dbReference>
<keyword evidence="16" id="KW-1185">Reference proteome</keyword>
<feature type="compositionally biased region" description="Polar residues" evidence="13">
    <location>
        <begin position="170"/>
        <end position="187"/>
    </location>
</feature>
<dbReference type="GO" id="GO:0034727">
    <property type="term" value="P:piecemeal microautophagy of the nucleus"/>
    <property type="evidence" value="ECO:0007669"/>
    <property type="project" value="TreeGrafter"/>
</dbReference>
<evidence type="ECO:0000256" key="13">
    <source>
        <dbReference type="SAM" id="MobiDB-lite"/>
    </source>
</evidence>
<dbReference type="InterPro" id="IPR038765">
    <property type="entry name" value="Papain-like_cys_pep_sf"/>
</dbReference>
<gene>
    <name evidence="15" type="ORF">L203_106188</name>
</gene>
<dbReference type="GO" id="GO:0000423">
    <property type="term" value="P:mitophagy"/>
    <property type="evidence" value="ECO:0007669"/>
    <property type="project" value="TreeGrafter"/>
</dbReference>
<reference evidence="15" key="2">
    <citation type="journal article" date="2022" name="Elife">
        <title>Obligate sexual reproduction of a homothallic fungus closely related to the Cryptococcus pathogenic species complex.</title>
        <authorList>
            <person name="Passer A.R."/>
            <person name="Clancey S.A."/>
            <person name="Shea T."/>
            <person name="David-Palma M."/>
            <person name="Averette A.F."/>
            <person name="Boekhout T."/>
            <person name="Porcel B.M."/>
            <person name="Nowrousian M."/>
            <person name="Cuomo C.A."/>
            <person name="Sun S."/>
            <person name="Heitman J."/>
            <person name="Coelho M.A."/>
        </authorList>
    </citation>
    <scope>NUCLEOTIDE SEQUENCE</scope>
    <source>
        <strain evidence="15">CBS 7841</strain>
    </source>
</reference>
<feature type="compositionally biased region" description="Low complexity" evidence="13">
    <location>
        <begin position="823"/>
        <end position="841"/>
    </location>
</feature>
<evidence type="ECO:0000259" key="14">
    <source>
        <dbReference type="Pfam" id="PF03416"/>
    </source>
</evidence>
<feature type="compositionally biased region" description="Polar residues" evidence="13">
    <location>
        <begin position="129"/>
        <end position="138"/>
    </location>
</feature>
<evidence type="ECO:0000256" key="9">
    <source>
        <dbReference type="ARBA" id="ARBA00022927"/>
    </source>
</evidence>
<accession>A0A1E3IVK6</accession>
<evidence type="ECO:0000256" key="2">
    <source>
        <dbReference type="ARBA" id="ARBA00004496"/>
    </source>
</evidence>
<feature type="region of interest" description="Disordered" evidence="13">
    <location>
        <begin position="421"/>
        <end position="444"/>
    </location>
</feature>
<reference evidence="15" key="1">
    <citation type="submission" date="2016-06" db="EMBL/GenBank/DDBJ databases">
        <authorList>
            <person name="Cuomo C."/>
            <person name="Litvintseva A."/>
            <person name="Heitman J."/>
            <person name="Chen Y."/>
            <person name="Sun S."/>
            <person name="Springer D."/>
            <person name="Dromer F."/>
            <person name="Young S."/>
            <person name="Zeng Q."/>
            <person name="Chapman S."/>
            <person name="Gujja S."/>
            <person name="Saif S."/>
            <person name="Birren B."/>
        </authorList>
    </citation>
    <scope>NUCLEOTIDE SEQUENCE</scope>
    <source>
        <strain evidence="15">CBS 7841</strain>
    </source>
</reference>
<feature type="compositionally biased region" description="Basic residues" evidence="13">
    <location>
        <begin position="27"/>
        <end position="37"/>
    </location>
</feature>
<evidence type="ECO:0000256" key="12">
    <source>
        <dbReference type="ARBA" id="ARBA00030240"/>
    </source>
</evidence>
<keyword evidence="4" id="KW-0813">Transport</keyword>
<sequence>MASATSPPSTRNLPSPPPPDRLPPPKGRPRQKFKILGKQKDRGRRDVEPELDDDWTLEGNTETHVQEHAGDSVERNSMDVRRAIDQDRDTQVYEIAIKEEEKKEKRSKGRQLVKKTSRLFGRDKDKSESNSANTNGSSAILPLRQISSVSGETQATASRHLPSAFLNRQASLQTKSRPSRDSFSQQRYPRRTSHDSQVSWQASRSILSYTSQDTMVESSPTNGLGLPIPQRQGASIPTLSRLSLPQPAGSSNSLRSPETFPAKMSTWFSHLLSTTESSAGLSETIISPIRKQPSVASSLFNAARQKAVEGVRHLLDSEATPDKCMETIWVRGVDHLGWRPVTPENGPLALPVEYPENRRSSVSSNRPSPTVFRPSSWRRSNAPHPAHVFPPQPNSPAAGSCPNTSITNLFNGSALSLALPGGSPSMDREKYDGGDSPSKKKGKEVVRWPEQFYDDFKSTIWCTYRTQYAPILNLSPNLLIPTPEAYYASFGPPLDATVLQPLALQQQASSPTQTTPVTTTYSTGWWNREERGLTSDAGWGCMLRTGQSLLVNALIHVHLGRNWRLPATYPPNPPTSISEVEATKAYAKYTQILSWFFDDPSPLCPFSVHRMALIGKELGKEVGEWFGPSTAAGALKTLANSFAPSGVSVATATDSIIYKSDVYAASRISSESWRQAHPCFAPFGGDKDVAYGGKELRADGSGDKWGERAVLVLVGVRLGLDEVNPIYYDSIKALFTFPQSVGIAGGRPSSSYYFIGTQANSLFYLDPHTTRPAIPLQIPPLPSYPTVICTSTSEESDSSSRGSLDKTTFDSASTSTDEGVMIPSSKTPSTPSSTFTQPAPSQEAEIVQYKLDVVDMDDVSEDSDEDGVHIDRFVSTDEHTPGRGGRMVKKSPSSEKMDYESPTQRSPETIPAVANPTPTLPSHTSADPVNIQIDPYTLWYATAYSPSFLRTFHCEKVKKMPYSSLDPSMLLGFICRNESDFVDFVERIGKLPNKIFTVQDEQPVWAEDDDVGLESVSEPDFDEDDEGEAGEGEPRAI</sequence>
<feature type="compositionally biased region" description="Low complexity" evidence="13">
    <location>
        <begin position="360"/>
        <end position="369"/>
    </location>
</feature>
<evidence type="ECO:0000256" key="6">
    <source>
        <dbReference type="ARBA" id="ARBA00022670"/>
    </source>
</evidence>
<dbReference type="SUPFAM" id="SSF54001">
    <property type="entry name" value="Cysteine proteinases"/>
    <property type="match status" value="2"/>
</dbReference>
<dbReference type="GO" id="GO:0035973">
    <property type="term" value="P:aggrephagy"/>
    <property type="evidence" value="ECO:0007669"/>
    <property type="project" value="TreeGrafter"/>
</dbReference>
<dbReference type="EMBL" id="CP143791">
    <property type="protein sequence ID" value="WVN90943.1"/>
    <property type="molecule type" value="Genomic_DNA"/>
</dbReference>
<dbReference type="Pfam" id="PF03416">
    <property type="entry name" value="Peptidase_C54"/>
    <property type="match status" value="2"/>
</dbReference>
<evidence type="ECO:0000313" key="15">
    <source>
        <dbReference type="EMBL" id="WVN90943.1"/>
    </source>
</evidence>
<feature type="compositionally biased region" description="Pro residues" evidence="13">
    <location>
        <begin position="14"/>
        <end position="26"/>
    </location>
</feature>
<feature type="region of interest" description="Disordered" evidence="13">
    <location>
        <begin position="875"/>
        <end position="911"/>
    </location>
</feature>
<feature type="region of interest" description="Disordered" evidence="13">
    <location>
        <begin position="1007"/>
        <end position="1037"/>
    </location>
</feature>
<feature type="region of interest" description="Disordered" evidence="13">
    <location>
        <begin position="357"/>
        <end position="402"/>
    </location>
</feature>
<reference evidence="15" key="3">
    <citation type="submission" date="2024-01" db="EMBL/GenBank/DDBJ databases">
        <authorList>
            <person name="Coelho M.A."/>
            <person name="David-Palma M."/>
            <person name="Shea T."/>
            <person name="Sun S."/>
            <person name="Cuomo C.A."/>
            <person name="Heitman J."/>
        </authorList>
    </citation>
    <scope>NUCLEOTIDE SEQUENCE</scope>
    <source>
        <strain evidence="15">CBS 7841</strain>
    </source>
</reference>
<keyword evidence="10" id="KW-0072">Autophagy</keyword>
<evidence type="ECO:0000256" key="4">
    <source>
        <dbReference type="ARBA" id="ARBA00022448"/>
    </source>
</evidence>
<proteinExistence type="inferred from homology"/>
<dbReference type="GO" id="GO:0016485">
    <property type="term" value="P:protein processing"/>
    <property type="evidence" value="ECO:0007669"/>
    <property type="project" value="TreeGrafter"/>
</dbReference>
<feature type="compositionally biased region" description="Polar residues" evidence="13">
    <location>
        <begin position="213"/>
        <end position="222"/>
    </location>
</feature>
<dbReference type="PANTHER" id="PTHR22624">
    <property type="entry name" value="CYSTEINE PROTEASE ATG4"/>
    <property type="match status" value="1"/>
</dbReference>
<feature type="region of interest" description="Disordered" evidence="13">
    <location>
        <begin position="787"/>
        <end position="842"/>
    </location>
</feature>
<protein>
    <recommendedName>
        <fullName evidence="12">Autophagy-related protein 4</fullName>
    </recommendedName>
</protein>
<dbReference type="Proteomes" id="UP000094043">
    <property type="component" value="Chromosome 8"/>
</dbReference>
<dbReference type="KEGG" id="cdep:91090396"/>
<dbReference type="GO" id="GO:0000045">
    <property type="term" value="P:autophagosome assembly"/>
    <property type="evidence" value="ECO:0007669"/>
    <property type="project" value="TreeGrafter"/>
</dbReference>
<dbReference type="VEuPathDB" id="FungiDB:L203_00898"/>
<dbReference type="GeneID" id="91090396"/>
<dbReference type="GO" id="GO:0015031">
    <property type="term" value="P:protein transport"/>
    <property type="evidence" value="ECO:0007669"/>
    <property type="project" value="UniProtKB-KW"/>
</dbReference>
<keyword evidence="7" id="KW-0378">Hydrolase</keyword>
<evidence type="ECO:0000256" key="8">
    <source>
        <dbReference type="ARBA" id="ARBA00022807"/>
    </source>
</evidence>
<evidence type="ECO:0000256" key="5">
    <source>
        <dbReference type="ARBA" id="ARBA00022490"/>
    </source>
</evidence>
<dbReference type="AlphaFoldDB" id="A0A1E3IVK6"/>
<dbReference type="OrthoDB" id="2960936at2759"/>
<feature type="region of interest" description="Disordered" evidence="13">
    <location>
        <begin position="170"/>
        <end position="199"/>
    </location>
</feature>
<comment type="catalytic activity">
    <reaction evidence="11">
        <text>[protein]-C-terminal L-amino acid-glycyl-phosphatidylethanolamide + H2O = [protein]-C-terminal L-amino acid-glycine + a 1,2-diacyl-sn-glycero-3-phosphoethanolamine</text>
        <dbReference type="Rhea" id="RHEA:67548"/>
        <dbReference type="Rhea" id="RHEA-COMP:17323"/>
        <dbReference type="Rhea" id="RHEA-COMP:17324"/>
        <dbReference type="ChEBI" id="CHEBI:15377"/>
        <dbReference type="ChEBI" id="CHEBI:64612"/>
        <dbReference type="ChEBI" id="CHEBI:172940"/>
        <dbReference type="ChEBI" id="CHEBI:172941"/>
    </reaction>
    <physiologicalReaction direction="left-to-right" evidence="11">
        <dbReference type="Rhea" id="RHEA:67549"/>
    </physiologicalReaction>
</comment>
<name>A0A1E3IVK6_9TREE</name>
<keyword evidence="6" id="KW-0645">Protease</keyword>
<dbReference type="InterPro" id="IPR046792">
    <property type="entry name" value="Peptidase_C54_cat"/>
</dbReference>
<feature type="region of interest" description="Disordered" evidence="13">
    <location>
        <begin position="1"/>
        <end position="143"/>
    </location>
</feature>
<keyword evidence="5" id="KW-0963">Cytoplasm</keyword>
<dbReference type="RefSeq" id="XP_066071643.1">
    <property type="nucleotide sequence ID" value="XM_066215546.1"/>
</dbReference>
<dbReference type="InterPro" id="IPR005078">
    <property type="entry name" value="Peptidase_C54"/>
</dbReference>
<feature type="domain" description="Peptidase C54 catalytic" evidence="14">
    <location>
        <begin position="450"/>
        <end position="804"/>
    </location>
</feature>
<keyword evidence="8" id="KW-0788">Thiol protease</keyword>
<dbReference type="GO" id="GO:0004197">
    <property type="term" value="F:cysteine-type endopeptidase activity"/>
    <property type="evidence" value="ECO:0007669"/>
    <property type="project" value="TreeGrafter"/>
</dbReference>
<feature type="compositionally biased region" description="Basic residues" evidence="13">
    <location>
        <begin position="105"/>
        <end position="117"/>
    </location>
</feature>
<feature type="compositionally biased region" description="Basic and acidic residues" evidence="13">
    <location>
        <begin position="64"/>
        <end position="104"/>
    </location>
</feature>
<evidence type="ECO:0000256" key="1">
    <source>
        <dbReference type="ARBA" id="ARBA00004329"/>
    </source>
</evidence>
<evidence type="ECO:0000256" key="10">
    <source>
        <dbReference type="ARBA" id="ARBA00023006"/>
    </source>
</evidence>
<evidence type="ECO:0000256" key="3">
    <source>
        <dbReference type="ARBA" id="ARBA00010958"/>
    </source>
</evidence>
<evidence type="ECO:0000256" key="11">
    <source>
        <dbReference type="ARBA" id="ARBA00029362"/>
    </source>
</evidence>
<feature type="domain" description="Peptidase C54 catalytic" evidence="14">
    <location>
        <begin position="932"/>
        <end position="986"/>
    </location>
</feature>
<keyword evidence="9" id="KW-0653">Protein transport</keyword>
<feature type="compositionally biased region" description="Low complexity" evidence="13">
    <location>
        <begin position="1"/>
        <end position="13"/>
    </location>
</feature>
<organism evidence="15 16">
    <name type="scientific">Cryptococcus depauperatus CBS 7841</name>
    <dbReference type="NCBI Taxonomy" id="1295531"/>
    <lineage>
        <taxon>Eukaryota</taxon>
        <taxon>Fungi</taxon>
        <taxon>Dikarya</taxon>
        <taxon>Basidiomycota</taxon>
        <taxon>Agaricomycotina</taxon>
        <taxon>Tremellomycetes</taxon>
        <taxon>Tremellales</taxon>
        <taxon>Cryptococcaceae</taxon>
        <taxon>Cryptococcus</taxon>
    </lineage>
</organism>
<comment type="subcellular location">
    <subcellularLocation>
        <location evidence="2">Cytoplasm</location>
    </subcellularLocation>
    <subcellularLocation>
        <location evidence="1">Preautophagosomal structure</location>
    </subcellularLocation>
</comment>
<feature type="region of interest" description="Disordered" evidence="13">
    <location>
        <begin position="213"/>
        <end position="232"/>
    </location>
</feature>
<feature type="compositionally biased region" description="Acidic residues" evidence="13">
    <location>
        <begin position="1007"/>
        <end position="1031"/>
    </location>
</feature>
<dbReference type="PANTHER" id="PTHR22624:SF49">
    <property type="entry name" value="CYSTEINE PROTEASE"/>
    <property type="match status" value="1"/>
</dbReference>
<dbReference type="GO" id="GO:0019786">
    <property type="term" value="F:protein-phosphatidylethanolamide deconjugating activity"/>
    <property type="evidence" value="ECO:0007669"/>
    <property type="project" value="InterPro"/>
</dbReference>
<feature type="compositionally biased region" description="Basic and acidic residues" evidence="13">
    <location>
        <begin position="38"/>
        <end position="48"/>
    </location>
</feature>